<dbReference type="Gene3D" id="1.25.60.10">
    <property type="entry name" value="MgtE N-terminal domain-like"/>
    <property type="match status" value="1"/>
</dbReference>
<evidence type="ECO:0000313" key="2">
    <source>
        <dbReference type="EMBL" id="KAK3257730.1"/>
    </source>
</evidence>
<feature type="non-terminal residue" evidence="2">
    <location>
        <position position="443"/>
    </location>
</feature>
<sequence length="443" mass="49117">MLNALDIQKACQLLGEMPPATAAAALSRMTAGEAAKLLVGLDDKQCARILNSLDFSQAALFLKTPPMNFSKAADALDEMTPEQVARILLEFNDLNYAGLVCRKFSVDFCSSVFACTHVLQPGETKDMMLNMNDIEFAGVVLFTMKRKVTDIKYITNMLSEIPEEMEANLLAKMLDQARKRMEFQNQSPERLKRLCDHMGEAKSEFLECQTPTVVATMMESSMTIPDAVELMQNMSGDARVEILMNGGMSEDYKAELTRLLAAASEAPPETLICPRCGFEGNPSFFQIMCEGQDMAQKAKLLAVMSEADVVKIFETMMDAGEVEEVARLLLVMDPPGEGKEAAEVLLEWHQTKADGEERVGLVAVAMNGIDAPEAKVIMDHYNGIKAELRASPTREGKGSQKIMKDAPPFDEFFLERIDVVHMKDIDRKNLPNICAPDSWLKFL</sequence>
<feature type="domain" description="Magnesium transporter MgtE intracellular" evidence="1">
    <location>
        <begin position="2"/>
        <end position="60"/>
    </location>
</feature>
<dbReference type="AlphaFoldDB" id="A0AAE0FE02"/>
<name>A0AAE0FE02_9CHLO</name>
<organism evidence="2 3">
    <name type="scientific">Cymbomonas tetramitiformis</name>
    <dbReference type="NCBI Taxonomy" id="36881"/>
    <lineage>
        <taxon>Eukaryota</taxon>
        <taxon>Viridiplantae</taxon>
        <taxon>Chlorophyta</taxon>
        <taxon>Pyramimonadophyceae</taxon>
        <taxon>Pyramimonadales</taxon>
        <taxon>Pyramimonadaceae</taxon>
        <taxon>Cymbomonas</taxon>
    </lineage>
</organism>
<proteinExistence type="predicted"/>
<dbReference type="Proteomes" id="UP001190700">
    <property type="component" value="Unassembled WGS sequence"/>
</dbReference>
<evidence type="ECO:0000259" key="1">
    <source>
        <dbReference type="Pfam" id="PF03448"/>
    </source>
</evidence>
<gene>
    <name evidence="2" type="ORF">CYMTET_33195</name>
</gene>
<dbReference type="InterPro" id="IPR006668">
    <property type="entry name" value="Mg_transptr_MgtE_intracell_dom"/>
</dbReference>
<reference evidence="2 3" key="1">
    <citation type="journal article" date="2015" name="Genome Biol. Evol.">
        <title>Comparative Genomics of a Bacterivorous Green Alga Reveals Evolutionary Causalities and Consequences of Phago-Mixotrophic Mode of Nutrition.</title>
        <authorList>
            <person name="Burns J.A."/>
            <person name="Paasch A."/>
            <person name="Narechania A."/>
            <person name="Kim E."/>
        </authorList>
    </citation>
    <scope>NUCLEOTIDE SEQUENCE [LARGE SCALE GENOMIC DNA]</scope>
    <source>
        <strain evidence="2 3">PLY_AMNH</strain>
    </source>
</reference>
<dbReference type="EMBL" id="LGRX02020177">
    <property type="protein sequence ID" value="KAK3257730.1"/>
    <property type="molecule type" value="Genomic_DNA"/>
</dbReference>
<evidence type="ECO:0000313" key="3">
    <source>
        <dbReference type="Proteomes" id="UP001190700"/>
    </source>
</evidence>
<protein>
    <recommendedName>
        <fullName evidence="1">Magnesium transporter MgtE intracellular domain-containing protein</fullName>
    </recommendedName>
</protein>
<dbReference type="Pfam" id="PF03448">
    <property type="entry name" value="MgtE_N"/>
    <property type="match status" value="1"/>
</dbReference>
<keyword evidence="3" id="KW-1185">Reference proteome</keyword>
<accession>A0AAE0FE02</accession>
<comment type="caution">
    <text evidence="2">The sequence shown here is derived from an EMBL/GenBank/DDBJ whole genome shotgun (WGS) entry which is preliminary data.</text>
</comment>
<dbReference type="InterPro" id="IPR038076">
    <property type="entry name" value="MgtE_N_sf"/>
</dbReference>
<dbReference type="SUPFAM" id="SSF158791">
    <property type="entry name" value="MgtE N-terminal domain-like"/>
    <property type="match status" value="1"/>
</dbReference>